<keyword evidence="2" id="KW-1185">Reference proteome</keyword>
<dbReference type="SUPFAM" id="SSF47598">
    <property type="entry name" value="Ribbon-helix-helix"/>
    <property type="match status" value="1"/>
</dbReference>
<reference evidence="1 2" key="1">
    <citation type="submission" date="2020-02" db="EMBL/GenBank/DDBJ databases">
        <authorList>
            <person name="Zhang X.-Y."/>
        </authorList>
    </citation>
    <scope>NUCLEOTIDE SEQUENCE [LARGE SCALE GENOMIC DNA]</scope>
    <source>
        <strain evidence="1 2">C33</strain>
    </source>
</reference>
<protein>
    <submittedName>
        <fullName evidence="1">DUF2191 domain-containing protein</fullName>
    </submittedName>
</protein>
<comment type="caution">
    <text evidence="1">The sequence shown here is derived from an EMBL/GenBank/DDBJ whole genome shotgun (WGS) entry which is preliminary data.</text>
</comment>
<evidence type="ECO:0000313" key="1">
    <source>
        <dbReference type="EMBL" id="NDY96192.1"/>
    </source>
</evidence>
<dbReference type="AlphaFoldDB" id="A0A845V0U2"/>
<dbReference type="GO" id="GO:0006355">
    <property type="term" value="P:regulation of DNA-templated transcription"/>
    <property type="evidence" value="ECO:0007669"/>
    <property type="project" value="InterPro"/>
</dbReference>
<dbReference type="InterPro" id="IPR010985">
    <property type="entry name" value="Ribbon_hlx_hlx"/>
</dbReference>
<name>A0A845V0U2_9GAMM</name>
<accession>A0A845V0U2</accession>
<dbReference type="Proteomes" id="UP000484885">
    <property type="component" value="Unassembled WGS sequence"/>
</dbReference>
<organism evidence="1 2">
    <name type="scientific">Wenzhouxiangella limi</name>
    <dbReference type="NCBI Taxonomy" id="2707351"/>
    <lineage>
        <taxon>Bacteria</taxon>
        <taxon>Pseudomonadati</taxon>
        <taxon>Pseudomonadota</taxon>
        <taxon>Gammaproteobacteria</taxon>
        <taxon>Chromatiales</taxon>
        <taxon>Wenzhouxiangellaceae</taxon>
        <taxon>Wenzhouxiangella</taxon>
    </lineage>
</organism>
<dbReference type="EMBL" id="JAAGSC010000041">
    <property type="protein sequence ID" value="NDY96192.1"/>
    <property type="molecule type" value="Genomic_DNA"/>
</dbReference>
<sequence>MTSKRLALHSRMHVDTISPILSIRLTHMKTTIELPNDLLKQAKQTARAEGATLRALIEEGLQHALRAREQRKIVGLDFPTFGGSGLTEAFSEGDWSQLRNEIYRGRGG</sequence>
<evidence type="ECO:0000313" key="2">
    <source>
        <dbReference type="Proteomes" id="UP000484885"/>
    </source>
</evidence>
<gene>
    <name evidence="1" type="ORF">G3I74_10655</name>
</gene>
<proteinExistence type="predicted"/>